<feature type="compositionally biased region" description="Basic and acidic residues" evidence="1">
    <location>
        <begin position="360"/>
        <end position="371"/>
    </location>
</feature>
<feature type="transmembrane region" description="Helical" evidence="2">
    <location>
        <begin position="233"/>
        <end position="252"/>
    </location>
</feature>
<feature type="transmembrane region" description="Helical" evidence="2">
    <location>
        <begin position="320"/>
        <end position="341"/>
    </location>
</feature>
<dbReference type="EMBL" id="JAFFZE010000012">
    <property type="protein sequence ID" value="MCT2584522.1"/>
    <property type="molecule type" value="Genomic_DNA"/>
</dbReference>
<accession>A0ABT2J9H8</accession>
<feature type="region of interest" description="Disordered" evidence="1">
    <location>
        <begin position="360"/>
        <end position="383"/>
    </location>
</feature>
<evidence type="ECO:0000256" key="2">
    <source>
        <dbReference type="SAM" id="Phobius"/>
    </source>
</evidence>
<evidence type="ECO:0000313" key="4">
    <source>
        <dbReference type="Proteomes" id="UP001156441"/>
    </source>
</evidence>
<comment type="caution">
    <text evidence="3">The sequence shown here is derived from an EMBL/GenBank/DDBJ whole genome shotgun (WGS) entry which is preliminary data.</text>
</comment>
<evidence type="ECO:0000256" key="1">
    <source>
        <dbReference type="SAM" id="MobiDB-lite"/>
    </source>
</evidence>
<proteinExistence type="predicted"/>
<feature type="transmembrane region" description="Helical" evidence="2">
    <location>
        <begin position="279"/>
        <end position="305"/>
    </location>
</feature>
<sequence>MSTAGFTGDEHVVAIGLLADPGLPATLVDRLHEVLLDQLRTEVSESIAWTVDTVYDPFEEMYPDYSQLAEKAREHVRDTVWDLVVCVTDQPMQDDSTVVVANLHLRDRVAVVSLPALGGRRLRRRLTAAVVAVIARLLADDPRVVGPHGGWRARHLPSARFRPSPTSDDPDQVDIVRPRRRALLHLLAGMVRVNQPWGLLRGLSRALAGALTGIAFGLLYSSIWTLATSMGPLRLAGLVVAAIAAMVVWIIVRHQLWESPRIGESGREAHVRLRNASTLLTVTAGTVAFFLAMLAIAVAAVALVIPPPYLATTLGHPVGVIDYVVIALMASVLGTVAGAVGSGLENDTAVREATYGYREQERRERVAREADNGTTPTQRYRRN</sequence>
<keyword evidence="4" id="KW-1185">Reference proteome</keyword>
<dbReference type="RefSeq" id="WP_260191920.1">
    <property type="nucleotide sequence ID" value="NZ_JAFFZE010000012.1"/>
</dbReference>
<keyword evidence="2" id="KW-0472">Membrane</keyword>
<protein>
    <submittedName>
        <fullName evidence="3">Uncharacterized protein</fullName>
    </submittedName>
</protein>
<keyword evidence="2" id="KW-1133">Transmembrane helix</keyword>
<feature type="compositionally biased region" description="Polar residues" evidence="1">
    <location>
        <begin position="372"/>
        <end position="383"/>
    </location>
</feature>
<gene>
    <name evidence="3" type="ORF">JT362_15465</name>
</gene>
<organism evidence="3 4">
    <name type="scientific">Actinophytocola gossypii</name>
    <dbReference type="NCBI Taxonomy" id="2812003"/>
    <lineage>
        <taxon>Bacteria</taxon>
        <taxon>Bacillati</taxon>
        <taxon>Actinomycetota</taxon>
        <taxon>Actinomycetes</taxon>
        <taxon>Pseudonocardiales</taxon>
        <taxon>Pseudonocardiaceae</taxon>
    </lineage>
</organism>
<feature type="transmembrane region" description="Helical" evidence="2">
    <location>
        <begin position="206"/>
        <end position="227"/>
    </location>
</feature>
<reference evidence="3 4" key="1">
    <citation type="submission" date="2021-02" db="EMBL/GenBank/DDBJ databases">
        <title>Actinophytocola xerophila sp. nov., isolated from soil of cotton cropping field.</title>
        <authorList>
            <person name="Huang R."/>
            <person name="Chen X."/>
            <person name="Ge X."/>
            <person name="Liu W."/>
        </authorList>
    </citation>
    <scope>NUCLEOTIDE SEQUENCE [LARGE SCALE GENOMIC DNA]</scope>
    <source>
        <strain evidence="3 4">S1-96</strain>
    </source>
</reference>
<dbReference type="Proteomes" id="UP001156441">
    <property type="component" value="Unassembled WGS sequence"/>
</dbReference>
<name>A0ABT2J9H8_9PSEU</name>
<evidence type="ECO:0000313" key="3">
    <source>
        <dbReference type="EMBL" id="MCT2584522.1"/>
    </source>
</evidence>
<keyword evidence="2" id="KW-0812">Transmembrane</keyword>